<evidence type="ECO:0000313" key="2">
    <source>
        <dbReference type="Proteomes" id="UP000541444"/>
    </source>
</evidence>
<sequence>MATSGSAYADVIEIHACVVDPSSSLVRRPRMKKTVLPSEQTTPVQLPPVGTEGVVADVNMSSPLEKQKKESGKDIRSSSKGINLEAVEQEALDLATRDPIRLYTQIQSSISQLSVAWKSAAEVLKLATLNRAELVRQHDAEKGALQEQLEQEKVLQREQFEKEKVLQREQFEKEGAAIKPEVEDEEIVHLRGKVIEMEKALSRARDSINGTQQVHNKLEYERRLHKSNSDKTFKDLFEVQCRYGKIKIEKDEVLRKETDRSVLLQKSLKDKRFVDESDKLDCQRSLLSLTLYFEAEVNSERGLKEAYLELLTERDIVSGPARVKFLAQDALNRHSREAQRCSARARVSIIWGRVGSLPDELNF</sequence>
<organism evidence="1 2">
    <name type="scientific">Kingdonia uniflora</name>
    <dbReference type="NCBI Taxonomy" id="39325"/>
    <lineage>
        <taxon>Eukaryota</taxon>
        <taxon>Viridiplantae</taxon>
        <taxon>Streptophyta</taxon>
        <taxon>Embryophyta</taxon>
        <taxon>Tracheophyta</taxon>
        <taxon>Spermatophyta</taxon>
        <taxon>Magnoliopsida</taxon>
        <taxon>Ranunculales</taxon>
        <taxon>Circaeasteraceae</taxon>
        <taxon>Kingdonia</taxon>
    </lineage>
</organism>
<reference evidence="1 2" key="1">
    <citation type="journal article" date="2020" name="IScience">
        <title>Genome Sequencing of the Endangered Kingdonia uniflora (Circaeasteraceae, Ranunculales) Reveals Potential Mechanisms of Evolutionary Specialization.</title>
        <authorList>
            <person name="Sun Y."/>
            <person name="Deng T."/>
            <person name="Zhang A."/>
            <person name="Moore M.J."/>
            <person name="Landis J.B."/>
            <person name="Lin N."/>
            <person name="Zhang H."/>
            <person name="Zhang X."/>
            <person name="Huang J."/>
            <person name="Zhang X."/>
            <person name="Sun H."/>
            <person name="Wang H."/>
        </authorList>
    </citation>
    <scope>NUCLEOTIDE SEQUENCE [LARGE SCALE GENOMIC DNA]</scope>
    <source>
        <strain evidence="1">TB1705</strain>
        <tissue evidence="1">Leaf</tissue>
    </source>
</reference>
<accession>A0A7J7NKR7</accession>
<dbReference type="Proteomes" id="UP000541444">
    <property type="component" value="Unassembled WGS sequence"/>
</dbReference>
<dbReference type="EMBL" id="JACGCM010000724">
    <property type="protein sequence ID" value="KAF6167508.1"/>
    <property type="molecule type" value="Genomic_DNA"/>
</dbReference>
<evidence type="ECO:0000313" key="1">
    <source>
        <dbReference type="EMBL" id="KAF6167508.1"/>
    </source>
</evidence>
<keyword evidence="2" id="KW-1185">Reference proteome</keyword>
<protein>
    <submittedName>
        <fullName evidence="1">Uncharacterized protein</fullName>
    </submittedName>
</protein>
<comment type="caution">
    <text evidence="1">The sequence shown here is derived from an EMBL/GenBank/DDBJ whole genome shotgun (WGS) entry which is preliminary data.</text>
</comment>
<dbReference type="AlphaFoldDB" id="A0A7J7NKR7"/>
<proteinExistence type="predicted"/>
<name>A0A7J7NKR7_9MAGN</name>
<gene>
    <name evidence="1" type="ORF">GIB67_031709</name>
</gene>